<dbReference type="PANTHER" id="PTHR36174">
    <property type="entry name" value="LIPID II:GLYCINE GLYCYLTRANSFERASE"/>
    <property type="match status" value="1"/>
</dbReference>
<evidence type="ECO:0000313" key="3">
    <source>
        <dbReference type="Proteomes" id="UP000179797"/>
    </source>
</evidence>
<evidence type="ECO:0000259" key="1">
    <source>
        <dbReference type="Pfam" id="PF13480"/>
    </source>
</evidence>
<dbReference type="AlphaFoldDB" id="A0A1S1YTP3"/>
<dbReference type="RefSeq" id="WP_044220519.1">
    <property type="nucleotide sequence ID" value="NZ_JRYR02000002.1"/>
</dbReference>
<dbReference type="EMBL" id="JRYR02000002">
    <property type="protein sequence ID" value="OHX64389.1"/>
    <property type="molecule type" value="Genomic_DNA"/>
</dbReference>
<dbReference type="PANTHER" id="PTHR36174:SF1">
    <property type="entry name" value="LIPID II:GLYCINE GLYCYLTRANSFERASE"/>
    <property type="match status" value="1"/>
</dbReference>
<feature type="domain" description="BioF2-like acetyltransferase" evidence="1">
    <location>
        <begin position="143"/>
        <end position="267"/>
    </location>
</feature>
<dbReference type="Pfam" id="PF13480">
    <property type="entry name" value="Acetyltransf_6"/>
    <property type="match status" value="1"/>
</dbReference>
<protein>
    <recommendedName>
        <fullName evidence="1">BioF2-like acetyltransferase domain-containing protein</fullName>
    </recommendedName>
</protein>
<dbReference type="InterPro" id="IPR038740">
    <property type="entry name" value="BioF2-like_GNAT_dom"/>
</dbReference>
<dbReference type="InterPro" id="IPR016181">
    <property type="entry name" value="Acyl_CoA_acyltransferase"/>
</dbReference>
<name>A0A1S1YTP3_FLAPC</name>
<dbReference type="Gene3D" id="3.40.630.30">
    <property type="match status" value="1"/>
</dbReference>
<dbReference type="Proteomes" id="UP000179797">
    <property type="component" value="Unassembled WGS sequence"/>
</dbReference>
<dbReference type="OrthoDB" id="116151at2"/>
<organism evidence="2 3">
    <name type="scientific">Flammeovirga pacifica</name>
    <dbReference type="NCBI Taxonomy" id="915059"/>
    <lineage>
        <taxon>Bacteria</taxon>
        <taxon>Pseudomonadati</taxon>
        <taxon>Bacteroidota</taxon>
        <taxon>Cytophagia</taxon>
        <taxon>Cytophagales</taxon>
        <taxon>Flammeovirgaceae</taxon>
        <taxon>Flammeovirga</taxon>
    </lineage>
</organism>
<evidence type="ECO:0000313" key="2">
    <source>
        <dbReference type="EMBL" id="OHX64389.1"/>
    </source>
</evidence>
<sequence length="304" mass="35268">MIIKRLKSNLINEKEWDEFIRIHAHSFLYAQSWFLNLFDEKWGAYIAYDNKKIIGILPYQYKIQLGIVKILNNPFVNELGVITDENYDGVKEKLLQSFTALQFISLYKFNVNNSFNTSKIISLETTHHLSLNSDYDTLFKNYSKNLKRKLKVANNITIEKTEDLSTLIHLFKKHVAQKIYGIEEHQYDLLQRIYQEFKSRGIGQVYIAKEVDEVLCAVLMVQQGNRLIYYFAASSPKGKELNASAFLIDFLIKKNASSNLIFDFEGGDIQGLAQFYGSFGSDKKSIPVLRQMLTDKIKSYLHLI</sequence>
<proteinExistence type="predicted"/>
<reference evidence="2 3" key="1">
    <citation type="journal article" date="2012" name="Int. J. Syst. Evol. Microbiol.">
        <title>Flammeovirga pacifica sp. nov., isolated from deep-sea sediment.</title>
        <authorList>
            <person name="Xu H."/>
            <person name="Fu Y."/>
            <person name="Yang N."/>
            <person name="Ding Z."/>
            <person name="Lai Q."/>
            <person name="Zeng R."/>
        </authorList>
    </citation>
    <scope>NUCLEOTIDE SEQUENCE [LARGE SCALE GENOMIC DNA]</scope>
    <source>
        <strain evidence="3">DSM 24597 / LMG 26175 / WPAGA1</strain>
    </source>
</reference>
<comment type="caution">
    <text evidence="2">The sequence shown here is derived from an EMBL/GenBank/DDBJ whole genome shotgun (WGS) entry which is preliminary data.</text>
</comment>
<dbReference type="InterPro" id="IPR050644">
    <property type="entry name" value="PG_Glycine_Bridge_Synth"/>
</dbReference>
<gene>
    <name evidence="2" type="ORF">NH26_22615</name>
</gene>
<accession>A0A1S1YTP3</accession>
<dbReference type="STRING" id="915059.NH26_22615"/>
<keyword evidence="3" id="KW-1185">Reference proteome</keyword>
<dbReference type="SUPFAM" id="SSF55729">
    <property type="entry name" value="Acyl-CoA N-acyltransferases (Nat)"/>
    <property type="match status" value="1"/>
</dbReference>